<dbReference type="InterPro" id="IPR038882">
    <property type="entry name" value="Rcf3"/>
</dbReference>
<comment type="caution">
    <text evidence="2">The sequence shown here is derived from an EMBL/GenBank/DDBJ whole genome shotgun (WGS) entry which is preliminary data.</text>
</comment>
<evidence type="ECO:0000313" key="3">
    <source>
        <dbReference type="Proteomes" id="UP001244011"/>
    </source>
</evidence>
<dbReference type="Proteomes" id="UP001244011">
    <property type="component" value="Unassembled WGS sequence"/>
</dbReference>
<keyword evidence="3" id="KW-1185">Reference proteome</keyword>
<dbReference type="RefSeq" id="XP_060286570.1">
    <property type="nucleotide sequence ID" value="XM_060423115.1"/>
</dbReference>
<dbReference type="AlphaFoldDB" id="A0AAJ0C6F3"/>
<gene>
    <name evidence="2" type="ORF">QBC33DRAFT_263141</name>
</gene>
<dbReference type="EMBL" id="MU839000">
    <property type="protein sequence ID" value="KAK1770357.1"/>
    <property type="molecule type" value="Genomic_DNA"/>
</dbReference>
<keyword evidence="1" id="KW-1133">Transmembrane helix</keyword>
<accession>A0AAJ0C6F3</accession>
<name>A0AAJ0C6F3_9PEZI</name>
<keyword evidence="1" id="KW-0472">Membrane</keyword>
<dbReference type="GeneID" id="85306302"/>
<proteinExistence type="predicted"/>
<feature type="transmembrane region" description="Helical" evidence="1">
    <location>
        <begin position="27"/>
        <end position="45"/>
    </location>
</feature>
<evidence type="ECO:0008006" key="4">
    <source>
        <dbReference type="Google" id="ProtNLM"/>
    </source>
</evidence>
<organism evidence="2 3">
    <name type="scientific">Phialemonium atrogriseum</name>
    <dbReference type="NCBI Taxonomy" id="1093897"/>
    <lineage>
        <taxon>Eukaryota</taxon>
        <taxon>Fungi</taxon>
        <taxon>Dikarya</taxon>
        <taxon>Ascomycota</taxon>
        <taxon>Pezizomycotina</taxon>
        <taxon>Sordariomycetes</taxon>
        <taxon>Sordariomycetidae</taxon>
        <taxon>Cephalothecales</taxon>
        <taxon>Cephalothecaceae</taxon>
        <taxon>Phialemonium</taxon>
    </lineage>
</organism>
<evidence type="ECO:0000256" key="1">
    <source>
        <dbReference type="SAM" id="Phobius"/>
    </source>
</evidence>
<evidence type="ECO:0000313" key="2">
    <source>
        <dbReference type="EMBL" id="KAK1770357.1"/>
    </source>
</evidence>
<sequence>MRSHNAMRDEEAVDASWEATRGAAYGAVKWGAAMAVLGGIGYAFSPIYRGLTIQFKVYIQMSGMVVGSMIEADYRLRQYEARMRMQKRRMRDKAMWESFERQYGKDDEDD</sequence>
<dbReference type="PANTHER" id="PTHR39153:SF1">
    <property type="entry name" value="AGR244WP"/>
    <property type="match status" value="1"/>
</dbReference>
<keyword evidence="1" id="KW-0812">Transmembrane</keyword>
<dbReference type="PANTHER" id="PTHR39153">
    <property type="entry name" value="AGR244WP"/>
    <property type="match status" value="1"/>
</dbReference>
<reference evidence="2" key="1">
    <citation type="submission" date="2023-06" db="EMBL/GenBank/DDBJ databases">
        <title>Genome-scale phylogeny and comparative genomics of the fungal order Sordariales.</title>
        <authorList>
            <consortium name="Lawrence Berkeley National Laboratory"/>
            <person name="Hensen N."/>
            <person name="Bonometti L."/>
            <person name="Westerberg I."/>
            <person name="Brannstrom I.O."/>
            <person name="Guillou S."/>
            <person name="Cros-Aarteil S."/>
            <person name="Calhoun S."/>
            <person name="Haridas S."/>
            <person name="Kuo A."/>
            <person name="Mondo S."/>
            <person name="Pangilinan J."/>
            <person name="Riley R."/>
            <person name="Labutti K."/>
            <person name="Andreopoulos B."/>
            <person name="Lipzen A."/>
            <person name="Chen C."/>
            <person name="Yanf M."/>
            <person name="Daum C."/>
            <person name="Ng V."/>
            <person name="Clum A."/>
            <person name="Steindorff A."/>
            <person name="Ohm R."/>
            <person name="Martin F."/>
            <person name="Silar P."/>
            <person name="Natvig D."/>
            <person name="Lalanne C."/>
            <person name="Gautier V."/>
            <person name="Ament-Velasquez S.L."/>
            <person name="Kruys A."/>
            <person name="Hutchinson M.I."/>
            <person name="Powell A.J."/>
            <person name="Barry K."/>
            <person name="Miller A.N."/>
            <person name="Grigoriev I.V."/>
            <person name="Debuchy R."/>
            <person name="Gladieux P."/>
            <person name="Thoren M.H."/>
            <person name="Johannesson H."/>
        </authorList>
    </citation>
    <scope>NUCLEOTIDE SEQUENCE</scope>
    <source>
        <strain evidence="2">8032-3</strain>
    </source>
</reference>
<protein>
    <recommendedName>
        <fullName evidence="4">Imidazoleglycerol-phosphate dehydratase</fullName>
    </recommendedName>
</protein>